<feature type="region of interest" description="Disordered" evidence="1">
    <location>
        <begin position="40"/>
        <end position="69"/>
    </location>
</feature>
<name>A0A916TSQ3_9SPHN</name>
<protein>
    <submittedName>
        <fullName evidence="2">Uracil-DNA glycosylase</fullName>
    </submittedName>
</protein>
<dbReference type="RefSeq" id="WP_229736307.1">
    <property type="nucleotide sequence ID" value="NZ_BMHK01000012.1"/>
</dbReference>
<comment type="caution">
    <text evidence="2">The sequence shown here is derived from an EMBL/GenBank/DDBJ whole genome shotgun (WGS) entry which is preliminary data.</text>
</comment>
<keyword evidence="3" id="KW-1185">Reference proteome</keyword>
<dbReference type="Proteomes" id="UP000608154">
    <property type="component" value="Unassembled WGS sequence"/>
</dbReference>
<feature type="compositionally biased region" description="Basic and acidic residues" evidence="1">
    <location>
        <begin position="50"/>
        <end position="62"/>
    </location>
</feature>
<accession>A0A916TSQ3</accession>
<proteinExistence type="predicted"/>
<dbReference type="InterPro" id="IPR036895">
    <property type="entry name" value="Uracil-DNA_glycosylase-like_sf"/>
</dbReference>
<evidence type="ECO:0000313" key="3">
    <source>
        <dbReference type="Proteomes" id="UP000608154"/>
    </source>
</evidence>
<reference evidence="2" key="1">
    <citation type="journal article" date="2014" name="Int. J. Syst. Evol. Microbiol.">
        <title>Complete genome sequence of Corynebacterium casei LMG S-19264T (=DSM 44701T), isolated from a smear-ripened cheese.</title>
        <authorList>
            <consortium name="US DOE Joint Genome Institute (JGI-PGF)"/>
            <person name="Walter F."/>
            <person name="Albersmeier A."/>
            <person name="Kalinowski J."/>
            <person name="Ruckert C."/>
        </authorList>
    </citation>
    <scope>NUCLEOTIDE SEQUENCE</scope>
    <source>
        <strain evidence="2">CGMCC 1.15095</strain>
    </source>
</reference>
<gene>
    <name evidence="2" type="ORF">GCM10011494_20470</name>
</gene>
<evidence type="ECO:0000313" key="2">
    <source>
        <dbReference type="EMBL" id="GGC01858.1"/>
    </source>
</evidence>
<dbReference type="EMBL" id="BMHK01000012">
    <property type="protein sequence ID" value="GGC01858.1"/>
    <property type="molecule type" value="Genomic_DNA"/>
</dbReference>
<sequence>MRQVKTHAMVHAPNNQFLNDITGALDWWRDAGVDCDFVDKPRQWLAPPEAESRDQPRPERPRQTAGEDVAASLPPARLDPASLPQDLAAFTQWWLNEPLLDDYGTAGRILPHGRQGAKLMVVVDMPEPEDRDALLSGKQGRLLDAMLRAFGTTREDIYLASALPRAVPAPDWPAVTDRGLGEVLVHHVRLAAPERLIVLGGNVLPLLGHELPQRSAVLQTFKHEGTTIPLLASRGLPALLAQPRWKAVLWQAWLEWTAR</sequence>
<evidence type="ECO:0000256" key="1">
    <source>
        <dbReference type="SAM" id="MobiDB-lite"/>
    </source>
</evidence>
<dbReference type="Gene3D" id="3.40.470.10">
    <property type="entry name" value="Uracil-DNA glycosylase-like domain"/>
    <property type="match status" value="1"/>
</dbReference>
<reference evidence="2" key="2">
    <citation type="submission" date="2020-09" db="EMBL/GenBank/DDBJ databases">
        <authorList>
            <person name="Sun Q."/>
            <person name="Zhou Y."/>
        </authorList>
    </citation>
    <scope>NUCLEOTIDE SEQUENCE</scope>
    <source>
        <strain evidence="2">CGMCC 1.15095</strain>
    </source>
</reference>
<organism evidence="2 3">
    <name type="scientific">Novosphingobium endophyticum</name>
    <dbReference type="NCBI Taxonomy" id="1955250"/>
    <lineage>
        <taxon>Bacteria</taxon>
        <taxon>Pseudomonadati</taxon>
        <taxon>Pseudomonadota</taxon>
        <taxon>Alphaproteobacteria</taxon>
        <taxon>Sphingomonadales</taxon>
        <taxon>Sphingomonadaceae</taxon>
        <taxon>Novosphingobium</taxon>
    </lineage>
</organism>
<dbReference type="AlphaFoldDB" id="A0A916TSQ3"/>
<dbReference type="SUPFAM" id="SSF52141">
    <property type="entry name" value="Uracil-DNA glycosylase-like"/>
    <property type="match status" value="1"/>
</dbReference>